<name>A0ABQ3NCM5_9BACI</name>
<protein>
    <submittedName>
        <fullName evidence="1">Uncharacterized protein</fullName>
    </submittedName>
</protein>
<comment type="caution">
    <text evidence="1">The sequence shown here is derived from an EMBL/GenBank/DDBJ whole genome shotgun (WGS) entry which is preliminary data.</text>
</comment>
<reference evidence="1 2" key="1">
    <citation type="journal article" date="2022" name="Int. J. Syst. Evol. Microbiol.">
        <title>Neobacillus kokaensis sp. nov., isolated from soil.</title>
        <authorList>
            <person name="Yuki K."/>
            <person name="Matsubara H."/>
            <person name="Yamaguchi S."/>
        </authorList>
    </citation>
    <scope>NUCLEOTIDE SEQUENCE [LARGE SCALE GENOMIC DNA]</scope>
    <source>
        <strain evidence="1 2">LOB 377</strain>
    </source>
</reference>
<keyword evidence="2" id="KW-1185">Reference proteome</keyword>
<gene>
    <name evidence="1" type="ORF">AM1BK_52040</name>
</gene>
<proteinExistence type="predicted"/>
<dbReference type="EMBL" id="BNDS01000058">
    <property type="protein sequence ID" value="GHI01662.1"/>
    <property type="molecule type" value="Genomic_DNA"/>
</dbReference>
<evidence type="ECO:0000313" key="1">
    <source>
        <dbReference type="EMBL" id="GHI01662.1"/>
    </source>
</evidence>
<evidence type="ECO:0000313" key="2">
    <source>
        <dbReference type="Proteomes" id="UP000637074"/>
    </source>
</evidence>
<dbReference type="Proteomes" id="UP000637074">
    <property type="component" value="Unassembled WGS sequence"/>
</dbReference>
<organism evidence="1 2">
    <name type="scientific">Neobacillus kokaensis</name>
    <dbReference type="NCBI Taxonomy" id="2759023"/>
    <lineage>
        <taxon>Bacteria</taxon>
        <taxon>Bacillati</taxon>
        <taxon>Bacillota</taxon>
        <taxon>Bacilli</taxon>
        <taxon>Bacillales</taxon>
        <taxon>Bacillaceae</taxon>
        <taxon>Neobacillus</taxon>
    </lineage>
</organism>
<accession>A0ABQ3NCM5</accession>
<sequence length="39" mass="4680">MWISNDFIVDNVENINDLRYLAILNVYKLVEKFILKVHS</sequence>